<evidence type="ECO:0000313" key="2">
    <source>
        <dbReference type="EMBL" id="VFU08477.1"/>
    </source>
</evidence>
<sequence length="320" mass="36135">MSDLSNPIFHDETKAREWLEARIWPNGPTCPHCSNADQSRIKSLQGKAHRAGLYQCAECREQFTVTIKTVFERSKIPLTKWLAALFLLCSSKKGMSTHQMHRMLGISYKSTWFMTHRLREAMRTGGLSPLGGEGKTVEIDETIIGRQEGSPPRKGMSGSQFRNTVLTLVERGGAARSWHVDGTSIGALIPIIRANVAKETAVMTDSASWYKFLNKDGDYASHDTVRHEDKEYGRYEGEKVITTNTVEGFYSIFKRGMKGVYQHCGERHLHRYLAEFDFRYSTRAALGINDVERAEILAKGIVGKRLTYRRPNQAGEAVSR</sequence>
<proteinExistence type="predicted"/>
<evidence type="ECO:0000313" key="3">
    <source>
        <dbReference type="Proteomes" id="UP000294360"/>
    </source>
</evidence>
<dbReference type="InterPro" id="IPR024445">
    <property type="entry name" value="Tnp_ISXO2-like"/>
</dbReference>
<protein>
    <submittedName>
        <fullName evidence="2">Transposase</fullName>
    </submittedName>
</protein>
<feature type="domain" description="ISXO2-like transposase" evidence="1">
    <location>
        <begin position="129"/>
        <end position="281"/>
    </location>
</feature>
<dbReference type="Proteomes" id="UP000294360">
    <property type="component" value="Chromosome"/>
</dbReference>
<dbReference type="Pfam" id="PF12760">
    <property type="entry name" value="Zn_ribbon_IS1595"/>
    <property type="match status" value="1"/>
</dbReference>
<dbReference type="OrthoDB" id="271821at2"/>
<accession>A0A4U8YZE8</accession>
<dbReference type="InterPro" id="IPR024442">
    <property type="entry name" value="Transposase_Zn_ribbon"/>
</dbReference>
<dbReference type="Pfam" id="PF12762">
    <property type="entry name" value="DDE_Tnp_IS1595"/>
    <property type="match status" value="1"/>
</dbReference>
<name>A0A4U8YZE8_METTU</name>
<reference evidence="2 3" key="1">
    <citation type="submission" date="2019-03" db="EMBL/GenBank/DDBJ databases">
        <authorList>
            <person name="Kox A.R. M."/>
        </authorList>
    </citation>
    <scope>NUCLEOTIDE SEQUENCE [LARGE SCALE GENOMIC DNA]</scope>
    <source>
        <strain evidence="2">MTUNDRAET4 annotated genome</strain>
    </source>
</reference>
<dbReference type="SMART" id="SM01126">
    <property type="entry name" value="DDE_Tnp_IS1595"/>
    <property type="match status" value="1"/>
</dbReference>
<evidence type="ECO:0000259" key="1">
    <source>
        <dbReference type="SMART" id="SM01126"/>
    </source>
</evidence>
<gene>
    <name evidence="2" type="ORF">MTUNDRAET4_1584</name>
</gene>
<dbReference type="RefSeq" id="WP_134488479.1">
    <property type="nucleotide sequence ID" value="NZ_CP139089.1"/>
</dbReference>
<organism evidence="2 3">
    <name type="scientific">Methylocella tundrae</name>
    <dbReference type="NCBI Taxonomy" id="227605"/>
    <lineage>
        <taxon>Bacteria</taxon>
        <taxon>Pseudomonadati</taxon>
        <taxon>Pseudomonadota</taxon>
        <taxon>Alphaproteobacteria</taxon>
        <taxon>Hyphomicrobiales</taxon>
        <taxon>Beijerinckiaceae</taxon>
        <taxon>Methylocella</taxon>
    </lineage>
</organism>
<dbReference type="AlphaFoldDB" id="A0A4U8YZE8"/>
<dbReference type="PANTHER" id="PTHR47163">
    <property type="entry name" value="DDE_TNP_IS1595 DOMAIN-CONTAINING PROTEIN"/>
    <property type="match status" value="1"/>
</dbReference>
<dbReference type="EMBL" id="LR536450">
    <property type="protein sequence ID" value="VFU08477.1"/>
    <property type="molecule type" value="Genomic_DNA"/>
</dbReference>
<dbReference type="InterPro" id="IPR053164">
    <property type="entry name" value="IS1016-like_transposase"/>
</dbReference>
<dbReference type="PANTHER" id="PTHR47163:SF2">
    <property type="entry name" value="SI:DKEY-17M8.2"/>
    <property type="match status" value="1"/>
</dbReference>
<dbReference type="NCBIfam" id="NF033547">
    <property type="entry name" value="transpos_IS1595"/>
    <property type="match status" value="1"/>
</dbReference>
<dbReference type="KEGG" id="mtun:MTUNDRAET4_1584"/>